<dbReference type="PANTHER" id="PTHR41259:SF1">
    <property type="entry name" value="DOUBLE-STRAND BREAK REPAIR RAD50 ATPASE, PUTATIVE-RELATED"/>
    <property type="match status" value="1"/>
</dbReference>
<evidence type="ECO:0000256" key="1">
    <source>
        <dbReference type="SAM" id="Coils"/>
    </source>
</evidence>
<gene>
    <name evidence="3" type="ORF">PRVXT_002169</name>
</gene>
<dbReference type="InterPro" id="IPR038729">
    <property type="entry name" value="Rad50/SbcC_AAA"/>
</dbReference>
<accession>A0AAU7VJ22</accession>
<dbReference type="PANTHER" id="PTHR41259">
    <property type="entry name" value="DOUBLE-STRAND BREAK REPAIR RAD50 ATPASE, PUTATIVE-RELATED"/>
    <property type="match status" value="1"/>
</dbReference>
<evidence type="ECO:0000313" key="3">
    <source>
        <dbReference type="EMBL" id="XBX74143.1"/>
    </source>
</evidence>
<reference evidence="3" key="1">
    <citation type="journal article" date="2013" name="Extremophiles">
        <title>Proteinivorax tanatarense gen. nov., sp. nov., an anaerobic, haloalkaliphilic, proteolytic bacterium isolated from a decaying algal bloom, and proposal of Proteinivoraceae fam. nov.</title>
        <authorList>
            <person name="Kevbrin V."/>
            <person name="Boltyanskaya Y."/>
            <person name="Zhilina T."/>
            <person name="Kolganova T."/>
            <person name="Lavrentjeva E."/>
            <person name="Kuznetsov B."/>
        </authorList>
    </citation>
    <scope>NUCLEOTIDE SEQUENCE</scope>
    <source>
        <strain evidence="3">Z-910T</strain>
    </source>
</reference>
<protein>
    <submittedName>
        <fullName evidence="3">AAA family ATPase</fullName>
    </submittedName>
</protein>
<evidence type="ECO:0000259" key="2">
    <source>
        <dbReference type="Pfam" id="PF13476"/>
    </source>
</evidence>
<feature type="coiled-coil region" evidence="1">
    <location>
        <begin position="302"/>
        <end position="359"/>
    </location>
</feature>
<keyword evidence="1" id="KW-0175">Coiled coil</keyword>
<dbReference type="Pfam" id="PF13476">
    <property type="entry name" value="AAA_23"/>
    <property type="match status" value="1"/>
</dbReference>
<dbReference type="EMBL" id="CP158367">
    <property type="protein sequence ID" value="XBX74143.1"/>
    <property type="molecule type" value="Genomic_DNA"/>
</dbReference>
<proteinExistence type="predicted"/>
<name>A0AAU7VJ22_9FIRM</name>
<dbReference type="Gene3D" id="3.40.50.300">
    <property type="entry name" value="P-loop containing nucleotide triphosphate hydrolases"/>
    <property type="match status" value="2"/>
</dbReference>
<feature type="domain" description="Rad50/SbcC-type AAA" evidence="2">
    <location>
        <begin position="11"/>
        <end position="259"/>
    </location>
</feature>
<organism evidence="3">
    <name type="scientific">Proteinivorax tanatarense</name>
    <dbReference type="NCBI Taxonomy" id="1260629"/>
    <lineage>
        <taxon>Bacteria</taxon>
        <taxon>Bacillati</taxon>
        <taxon>Bacillota</taxon>
        <taxon>Clostridia</taxon>
        <taxon>Eubacteriales</taxon>
        <taxon>Proteinivoracaceae</taxon>
        <taxon>Proteinivorax</taxon>
    </lineage>
</organism>
<sequence>MKIKKYSCTQFGGLKNVDIELKDGLNVIIGPNEAGKSTVVEGIYFTLFKNHKLRRQGNDLDFRERFTPKPNGDYFDGKVEIEWKGKSYSLEKSWGASSYSKMMLENEIVLQEPKTIEVELKKLLKFGEKTYSNIIFSKQKDLKNAINLILQDEATGDLSSVLRRVVMELDGVSVDKLKKSINAEYHEIFGRWDIEKWGPQNPNKRFQKGVGKLLEKYYQIQDLQQELNLSKAVESKLTKIRQNLRNIEDEKKSLKDEVENHSKIEADINKRALIEPKLERNKELETKLRQIILKWPQQKEKLKYIKEKLTQVKSEIKLEEKQLLDLNKLKEKENLGQIIAKVNENKVKLQEVKQKLEEIPTITSDDIRMLEKLLNKIQTCQTAMKAGKMQGKIIKSEVPIKVTKDLEQEKEFKPLDDFIAEGYLRISLGENTTIEIQSGEFDFQKLKSEIDEYKNQLAEKLENLRVNSVEEGKVILEKKQQLLTQKDNVENELNFLLAEKNYDDIKQKYECLKGVNNERSAVEIESNLSTLRDKASQLEAEKISITERLEEWSLQYESDDKLFDKVAELKIESKELENQVEILAPLPDGFSTTYQFSQHLTKVRTKLDGCQSEIMELKDKYYSLEKDMPDSSTEEISKQLESIKDEFERIEKRGKSLIKVSEVVKEKLKKIDENSFQPLAESFVKYLRVITLDNYSSGKIDNSFNLEIHKQGIYMPLKLLSAGTQDCVALALRLAILEVLYNGQAGFIVLDDCLIDLDPARKAKSIELIKQFAVKNQIIFTTCNPQTGELLGGNKINLG</sequence>
<feature type="coiled-coil region" evidence="1">
    <location>
        <begin position="436"/>
        <end position="653"/>
    </location>
</feature>
<dbReference type="RefSeq" id="WP_350342901.1">
    <property type="nucleotide sequence ID" value="NZ_CP158367.1"/>
</dbReference>
<reference evidence="3" key="2">
    <citation type="submission" date="2024-06" db="EMBL/GenBank/DDBJ databases">
        <authorList>
            <person name="Petrova K.O."/>
            <person name="Toshchakov S.V."/>
            <person name="Boltjanskaja Y.V."/>
            <person name="Kevbrin V."/>
        </authorList>
    </citation>
    <scope>NUCLEOTIDE SEQUENCE</scope>
    <source>
        <strain evidence="3">Z-910T</strain>
    </source>
</reference>
<dbReference type="AlphaFoldDB" id="A0AAU7VJ22"/>
<dbReference type="SUPFAM" id="SSF52540">
    <property type="entry name" value="P-loop containing nucleoside triphosphate hydrolases"/>
    <property type="match status" value="1"/>
</dbReference>
<dbReference type="InterPro" id="IPR027417">
    <property type="entry name" value="P-loop_NTPase"/>
</dbReference>
<feature type="coiled-coil region" evidence="1">
    <location>
        <begin position="230"/>
        <end position="264"/>
    </location>
</feature>